<keyword evidence="4" id="KW-0808">Transferase</keyword>
<dbReference type="GO" id="GO:0006571">
    <property type="term" value="P:tyrosine biosynthetic process"/>
    <property type="evidence" value="ECO:0007669"/>
    <property type="project" value="EnsemblFungi"/>
</dbReference>
<dbReference type="eggNOG" id="KOG0634">
    <property type="taxonomic scope" value="Eukaryota"/>
</dbReference>
<dbReference type="Pfam" id="PF00155">
    <property type="entry name" value="Aminotran_1_2"/>
    <property type="match status" value="1"/>
</dbReference>
<evidence type="ECO:0000256" key="4">
    <source>
        <dbReference type="ARBA" id="ARBA00022679"/>
    </source>
</evidence>
<dbReference type="FunCoup" id="Q6FT20">
    <property type="interactions" value="194"/>
</dbReference>
<organism evidence="8 9">
    <name type="scientific">Candida glabrata (strain ATCC 2001 / BCRC 20586 / JCM 3761 / NBRC 0622 / NRRL Y-65 / CBS 138)</name>
    <name type="common">Yeast</name>
    <name type="synonym">Nakaseomyces glabratus</name>
    <dbReference type="NCBI Taxonomy" id="284593"/>
    <lineage>
        <taxon>Eukaryota</taxon>
        <taxon>Fungi</taxon>
        <taxon>Dikarya</taxon>
        <taxon>Ascomycota</taxon>
        <taxon>Saccharomycotina</taxon>
        <taxon>Saccharomycetes</taxon>
        <taxon>Saccharomycetales</taxon>
        <taxon>Saccharomycetaceae</taxon>
        <taxon>Nakaseomyces</taxon>
    </lineage>
</organism>
<dbReference type="Gene3D" id="3.40.640.10">
    <property type="entry name" value="Type I PLP-dependent aspartate aminotransferase-like (Major domain)"/>
    <property type="match status" value="1"/>
</dbReference>
<dbReference type="GO" id="GO:0019878">
    <property type="term" value="P:lysine biosynthetic process via aminoadipic acid"/>
    <property type="evidence" value="ECO:0007669"/>
    <property type="project" value="TreeGrafter"/>
</dbReference>
<dbReference type="InterPro" id="IPR015421">
    <property type="entry name" value="PyrdxlP-dep_Trfase_major"/>
</dbReference>
<dbReference type="PANTHER" id="PTHR42790">
    <property type="entry name" value="AMINOTRANSFERASE"/>
    <property type="match status" value="1"/>
</dbReference>
<sequence>MASCIACDDTYIVFIYIFLHSSFVPIRILQAMTTMIDLEEKFGQFLSWRMQNRKLVAFWDDEVLGDDVIELTAGMPNEQFFPIKAMDMTIVNKPFESADDTSKHLHCKMSTYEPKSLPIARSFQYNEVPGLPQIRNFAKYLVNKINKPAYSADQWDVLLSSGSCDSMFKFFECFCDEKSTVLMEEFTFTPVISHVKATGAECIPLKMNLTKDPSTQGIDVDYLTQLLDNWSSGPYKHLNKPRILYTICTGQNPTGVTIPMENRRKIYELAHKHNFLILEDDPYGYLSFPSYKPEDPLKNDYLEDGFTVEKYTNEFLVDSFLTIDTDARVIRMETFSKVFAPGLRLGFIVANKYIISNLLEYAEITTRAPSGVSQAVLYNTLETMALYQDGDDKEDPEKKQEALFQGWMHWIMKVAAEYTHRRNITLKALYETDAYKNGLFTVIEPSAGMFVGVKIKWDKAPGEIGNIPEQMKKLDRFLVQNGIKTVLGYRMGVSSELSHDNSDFLRVTIAYAKDDQQLVEASHRIGSGIEQFFKELK</sequence>
<dbReference type="CDD" id="cd00609">
    <property type="entry name" value="AAT_like"/>
    <property type="match status" value="1"/>
</dbReference>
<evidence type="ECO:0000256" key="5">
    <source>
        <dbReference type="ARBA" id="ARBA00022898"/>
    </source>
</evidence>
<feature type="domain" description="Aminotransferase class I/classII large" evidence="6">
    <location>
        <begin position="125"/>
        <end position="521"/>
    </location>
</feature>
<name>Q6FT20_CANGA</name>
<dbReference type="HOGENOM" id="CLU_017584_0_5_1"/>
<protein>
    <recommendedName>
        <fullName evidence="6">Aminotransferase class I/classII large domain-containing protein</fullName>
    </recommendedName>
</protein>
<dbReference type="GO" id="GO:0008793">
    <property type="term" value="F:aromatic-amino-acid transaminase activity"/>
    <property type="evidence" value="ECO:0007669"/>
    <property type="project" value="EnsemblFungi"/>
</dbReference>
<evidence type="ECO:0000256" key="2">
    <source>
        <dbReference type="ARBA" id="ARBA00007441"/>
    </source>
</evidence>
<keyword evidence="5" id="KW-0663">Pyridoxal phosphate</keyword>
<dbReference type="EMBL" id="CR380953">
    <property type="protein sequence ID" value="CAG59551.1"/>
    <property type="molecule type" value="Genomic_DNA"/>
</dbReference>
<dbReference type="InterPro" id="IPR050859">
    <property type="entry name" value="Class-I_PLP-dep_aminotransf"/>
</dbReference>
<reference evidence="8 9" key="1">
    <citation type="journal article" date="2004" name="Nature">
        <title>Genome evolution in yeasts.</title>
        <authorList>
            <consortium name="Genolevures"/>
            <person name="Dujon B."/>
            <person name="Sherman D."/>
            <person name="Fischer G."/>
            <person name="Durrens P."/>
            <person name="Casaregola S."/>
            <person name="Lafontaine I."/>
            <person name="de Montigny J."/>
            <person name="Marck C."/>
            <person name="Neuveglise C."/>
            <person name="Talla E."/>
            <person name="Goffard N."/>
            <person name="Frangeul L."/>
            <person name="Aigle M."/>
            <person name="Anthouard V."/>
            <person name="Babour A."/>
            <person name="Barbe V."/>
            <person name="Barnay S."/>
            <person name="Blanchin S."/>
            <person name="Beckerich J.M."/>
            <person name="Beyne E."/>
            <person name="Bleykasten C."/>
            <person name="Boisrame A."/>
            <person name="Boyer J."/>
            <person name="Cattolico L."/>
            <person name="Confanioleri F."/>
            <person name="de Daruvar A."/>
            <person name="Despons L."/>
            <person name="Fabre E."/>
            <person name="Fairhead C."/>
            <person name="Ferry-Dumazet H."/>
            <person name="Groppi A."/>
            <person name="Hantraye F."/>
            <person name="Hennequin C."/>
            <person name="Jauniaux N."/>
            <person name="Joyet P."/>
            <person name="Kachouri R."/>
            <person name="Kerrest A."/>
            <person name="Koszul R."/>
            <person name="Lemaire M."/>
            <person name="Lesur I."/>
            <person name="Ma L."/>
            <person name="Muller H."/>
            <person name="Nicaud J.M."/>
            <person name="Nikolski M."/>
            <person name="Oztas S."/>
            <person name="Ozier-Kalogeropoulos O."/>
            <person name="Pellenz S."/>
            <person name="Potier S."/>
            <person name="Richard G.F."/>
            <person name="Straub M.L."/>
            <person name="Suleau A."/>
            <person name="Swennene D."/>
            <person name="Tekaia F."/>
            <person name="Wesolowski-Louvel M."/>
            <person name="Westhof E."/>
            <person name="Wirth B."/>
            <person name="Zeniou-Meyer M."/>
            <person name="Zivanovic I."/>
            <person name="Bolotin-Fukuhara M."/>
            <person name="Thierry A."/>
            <person name="Bouchier C."/>
            <person name="Caudron B."/>
            <person name="Scarpelli C."/>
            <person name="Gaillardin C."/>
            <person name="Weissenbach J."/>
            <person name="Wincker P."/>
            <person name="Souciet J.L."/>
        </authorList>
    </citation>
    <scope>NUCLEOTIDE SEQUENCE [LARGE SCALE GENOMIC DNA]</scope>
    <source>
        <strain evidence="9">ATCC 2001 / BCRC 20586 / JCM 3761 / NBRC 0622 / NRRL Y-65 / CBS 138</strain>
    </source>
</reference>
<comment type="cofactor">
    <cofactor evidence="1">
        <name>pyridoxal 5'-phosphate</name>
        <dbReference type="ChEBI" id="CHEBI:597326"/>
    </cofactor>
</comment>
<dbReference type="GeneID" id="2888295"/>
<keyword evidence="9" id="KW-1185">Reference proteome</keyword>
<accession>Q6FT20</accession>
<dbReference type="GO" id="GO:0047536">
    <property type="term" value="F:2-aminoadipate transaminase activity"/>
    <property type="evidence" value="ECO:0007669"/>
    <property type="project" value="TreeGrafter"/>
</dbReference>
<evidence type="ECO:0000256" key="1">
    <source>
        <dbReference type="ARBA" id="ARBA00001933"/>
    </source>
</evidence>
<dbReference type="CGD" id="CAL0130515">
    <property type="gene designation" value="ARO9"/>
</dbReference>
<evidence type="ECO:0000256" key="3">
    <source>
        <dbReference type="ARBA" id="ARBA00022576"/>
    </source>
</evidence>
<dbReference type="InParanoid" id="Q6FT20"/>
<dbReference type="SUPFAM" id="SSF53383">
    <property type="entry name" value="PLP-dependent transferases"/>
    <property type="match status" value="1"/>
</dbReference>
<dbReference type="KEGG" id="cgr:2888295"/>
<evidence type="ECO:0000313" key="9">
    <source>
        <dbReference type="Proteomes" id="UP000002428"/>
    </source>
</evidence>
<dbReference type="GO" id="GO:0009094">
    <property type="term" value="P:L-phenylalanine biosynthetic process"/>
    <property type="evidence" value="ECO:0007669"/>
    <property type="project" value="EnsemblFungi"/>
</dbReference>
<proteinExistence type="inferred from homology"/>
<comment type="similarity">
    <text evidence="2">Belongs to the class-I pyridoxal-phosphate-dependent aminotransferase family.</text>
</comment>
<evidence type="ECO:0000313" key="8">
    <source>
        <dbReference type="EMBL" id="CAG59551.1"/>
    </source>
</evidence>
<evidence type="ECO:0000259" key="6">
    <source>
        <dbReference type="Pfam" id="PF00155"/>
    </source>
</evidence>
<dbReference type="Proteomes" id="UP000002428">
    <property type="component" value="Chromosome G"/>
</dbReference>
<keyword evidence="3" id="KW-0032">Aminotransferase</keyword>
<dbReference type="InterPro" id="IPR015424">
    <property type="entry name" value="PyrdxlP-dep_Trfase"/>
</dbReference>
<dbReference type="RefSeq" id="XP_446624.1">
    <property type="nucleotide sequence ID" value="XM_446624.1"/>
</dbReference>
<evidence type="ECO:0000313" key="7">
    <source>
        <dbReference type="CGD" id="CAL0130515"/>
    </source>
</evidence>
<dbReference type="STRING" id="284593.Q6FT20"/>
<dbReference type="VEuPathDB" id="FungiDB:CAGL0G06028g"/>
<dbReference type="InterPro" id="IPR004839">
    <property type="entry name" value="Aminotransferase_I/II_large"/>
</dbReference>
<dbReference type="GO" id="GO:0030170">
    <property type="term" value="F:pyridoxal phosphate binding"/>
    <property type="evidence" value="ECO:0007669"/>
    <property type="project" value="InterPro"/>
</dbReference>
<dbReference type="AlphaFoldDB" id="Q6FT20"/>
<gene>
    <name evidence="7" type="primary">ARO9</name>
    <name evidence="7 8" type="ordered locus">CAGL0G06028g</name>
</gene>
<dbReference type="GO" id="GO:0009074">
    <property type="term" value="P:aromatic amino acid family catabolic process"/>
    <property type="evidence" value="ECO:0007669"/>
    <property type="project" value="TreeGrafter"/>
</dbReference>
<dbReference type="PANTHER" id="PTHR42790:SF2">
    <property type="entry name" value="AROMATIC AMINO ACID AMINOTRANSFERASE 2"/>
    <property type="match status" value="1"/>
</dbReference>